<keyword evidence="1" id="KW-1015">Disulfide bond</keyword>
<sequence>MMKTAIVASALALASTSMARKVTITNSCSYTVWPGLYTGSGDKPTQATGWQADPGNTVTFDVPDNWTAGRIWGRRECDFSTNPGPNSCVDGGCNGGLECTDPGVPPATLAEFTLNANNNDYYDVSLVDGFNIPMAITNTGSCSVASCPADLNANCTYSIRFSASRRILTPLSPSGPDDIKGPKDSQGNVVGCNSACNANLDGNPQDSANCCSGSHNTADTCPSSGVAHYDYFKSNCPNSYAYAYDESSGTALWMCAYNSATDYTITFCPSS</sequence>
<feature type="disulfide bond" evidence="1">
    <location>
        <begin position="155"/>
        <end position="192"/>
    </location>
</feature>
<dbReference type="PIRSF" id="PIRSF002703">
    <property type="entry name" value="Thaumatin"/>
    <property type="match status" value="1"/>
</dbReference>
<dbReference type="PANTHER" id="PTHR31048">
    <property type="entry name" value="OS03G0233200 PROTEIN"/>
    <property type="match status" value="1"/>
</dbReference>
<name>A0A5M3MQB8_CONPW</name>
<proteinExistence type="predicted"/>
<feature type="disulfide bond" evidence="1">
    <location>
        <begin position="196"/>
        <end position="210"/>
    </location>
</feature>
<dbReference type="Gene3D" id="2.60.110.10">
    <property type="entry name" value="Thaumatin"/>
    <property type="match status" value="1"/>
</dbReference>
<feature type="disulfide bond" evidence="1">
    <location>
        <begin position="142"/>
        <end position="255"/>
    </location>
</feature>
<feature type="disulfide bond" evidence="1">
    <location>
        <begin position="28"/>
        <end position="268"/>
    </location>
</feature>
<feature type="disulfide bond" evidence="1">
    <location>
        <begin position="93"/>
        <end position="99"/>
    </location>
</feature>
<evidence type="ECO:0000313" key="3">
    <source>
        <dbReference type="EMBL" id="EIW81388.1"/>
    </source>
</evidence>
<dbReference type="SMART" id="SM00205">
    <property type="entry name" value="THN"/>
    <property type="match status" value="1"/>
</dbReference>
<keyword evidence="2" id="KW-0732">Signal</keyword>
<organism evidence="3 4">
    <name type="scientific">Coniophora puteana (strain RWD-64-598)</name>
    <name type="common">Brown rot fungus</name>
    <dbReference type="NCBI Taxonomy" id="741705"/>
    <lineage>
        <taxon>Eukaryota</taxon>
        <taxon>Fungi</taxon>
        <taxon>Dikarya</taxon>
        <taxon>Basidiomycota</taxon>
        <taxon>Agaricomycotina</taxon>
        <taxon>Agaricomycetes</taxon>
        <taxon>Agaricomycetidae</taxon>
        <taxon>Boletales</taxon>
        <taxon>Coniophorineae</taxon>
        <taxon>Coniophoraceae</taxon>
        <taxon>Coniophora</taxon>
    </lineage>
</organism>
<dbReference type="KEGG" id="cput:CONPUDRAFT_153938"/>
<evidence type="ECO:0000256" key="2">
    <source>
        <dbReference type="SAM" id="SignalP"/>
    </source>
</evidence>
<dbReference type="PRINTS" id="PR00347">
    <property type="entry name" value="THAUMATIN"/>
</dbReference>
<dbReference type="OrthoDB" id="430315at2759"/>
<feature type="disulfide bond" evidence="1">
    <location>
        <begin position="211"/>
        <end position="221"/>
    </location>
</feature>
<dbReference type="EMBL" id="JH711578">
    <property type="protein sequence ID" value="EIW81388.1"/>
    <property type="molecule type" value="Genomic_DNA"/>
</dbReference>
<accession>A0A5M3MQB8</accession>
<keyword evidence="4" id="KW-1185">Reference proteome</keyword>
<comment type="caution">
    <text evidence="3">The sequence shown here is derived from an EMBL/GenBank/DDBJ whole genome shotgun (WGS) entry which is preliminary data.</text>
</comment>
<dbReference type="Pfam" id="PF00314">
    <property type="entry name" value="Thaumatin"/>
    <property type="match status" value="1"/>
</dbReference>
<dbReference type="OMA" id="KDACPAY"/>
<protein>
    <submittedName>
        <fullName evidence="3">Osmotin thaumatin-like protein</fullName>
    </submittedName>
</protein>
<feature type="disulfide bond" evidence="1">
    <location>
        <begin position="77"/>
        <end position="88"/>
    </location>
</feature>
<evidence type="ECO:0000256" key="1">
    <source>
        <dbReference type="PIRSR" id="PIRSR002703-1"/>
    </source>
</evidence>
<dbReference type="PROSITE" id="PS51367">
    <property type="entry name" value="THAUMATIN_2"/>
    <property type="match status" value="1"/>
</dbReference>
<dbReference type="GeneID" id="19203191"/>
<dbReference type="Proteomes" id="UP000053558">
    <property type="component" value="Unassembled WGS sequence"/>
</dbReference>
<feature type="disulfide bond" evidence="1">
    <location>
        <begin position="147"/>
        <end position="236"/>
    </location>
</feature>
<reference evidence="4" key="1">
    <citation type="journal article" date="2012" name="Science">
        <title>The Paleozoic origin of enzymatic lignin decomposition reconstructed from 31 fungal genomes.</title>
        <authorList>
            <person name="Floudas D."/>
            <person name="Binder M."/>
            <person name="Riley R."/>
            <person name="Barry K."/>
            <person name="Blanchette R.A."/>
            <person name="Henrissat B."/>
            <person name="Martinez A.T."/>
            <person name="Otillar R."/>
            <person name="Spatafora J.W."/>
            <person name="Yadav J.S."/>
            <person name="Aerts A."/>
            <person name="Benoit I."/>
            <person name="Boyd A."/>
            <person name="Carlson A."/>
            <person name="Copeland A."/>
            <person name="Coutinho P.M."/>
            <person name="de Vries R.P."/>
            <person name="Ferreira P."/>
            <person name="Findley K."/>
            <person name="Foster B."/>
            <person name="Gaskell J."/>
            <person name="Glotzer D."/>
            <person name="Gorecki P."/>
            <person name="Heitman J."/>
            <person name="Hesse C."/>
            <person name="Hori C."/>
            <person name="Igarashi K."/>
            <person name="Jurgens J.A."/>
            <person name="Kallen N."/>
            <person name="Kersten P."/>
            <person name="Kohler A."/>
            <person name="Kuees U."/>
            <person name="Kumar T.K.A."/>
            <person name="Kuo A."/>
            <person name="LaButti K."/>
            <person name="Larrondo L.F."/>
            <person name="Lindquist E."/>
            <person name="Ling A."/>
            <person name="Lombard V."/>
            <person name="Lucas S."/>
            <person name="Lundell T."/>
            <person name="Martin R."/>
            <person name="McLaughlin D.J."/>
            <person name="Morgenstern I."/>
            <person name="Morin E."/>
            <person name="Murat C."/>
            <person name="Nagy L.G."/>
            <person name="Nolan M."/>
            <person name="Ohm R.A."/>
            <person name="Patyshakuliyeva A."/>
            <person name="Rokas A."/>
            <person name="Ruiz-Duenas F.J."/>
            <person name="Sabat G."/>
            <person name="Salamov A."/>
            <person name="Samejima M."/>
            <person name="Schmutz J."/>
            <person name="Slot J.C."/>
            <person name="St John F."/>
            <person name="Stenlid J."/>
            <person name="Sun H."/>
            <person name="Sun S."/>
            <person name="Syed K."/>
            <person name="Tsang A."/>
            <person name="Wiebenga A."/>
            <person name="Young D."/>
            <person name="Pisabarro A."/>
            <person name="Eastwood D.C."/>
            <person name="Martin F."/>
            <person name="Cullen D."/>
            <person name="Grigoriev I.V."/>
            <person name="Hibbett D.S."/>
        </authorList>
    </citation>
    <scope>NUCLEOTIDE SEQUENCE [LARGE SCALE GENOMIC DNA]</scope>
    <source>
        <strain evidence="4">RWD-64-598 SS2</strain>
    </source>
</reference>
<dbReference type="InterPro" id="IPR037176">
    <property type="entry name" value="Osmotin/thaumatin-like_sf"/>
</dbReference>
<dbReference type="SUPFAM" id="SSF49870">
    <property type="entry name" value="Osmotin, thaumatin-like protein"/>
    <property type="match status" value="1"/>
</dbReference>
<dbReference type="AlphaFoldDB" id="A0A5M3MQB8"/>
<dbReference type="RefSeq" id="XP_007768743.1">
    <property type="nucleotide sequence ID" value="XM_007770553.1"/>
</dbReference>
<evidence type="ECO:0000313" key="4">
    <source>
        <dbReference type="Proteomes" id="UP000053558"/>
    </source>
</evidence>
<feature type="signal peptide" evidence="2">
    <location>
        <begin position="1"/>
        <end position="19"/>
    </location>
</feature>
<gene>
    <name evidence="3" type="ORF">CONPUDRAFT_153938</name>
</gene>
<feature type="chain" id="PRO_5024272896" evidence="2">
    <location>
        <begin position="20"/>
        <end position="271"/>
    </location>
</feature>
<dbReference type="InterPro" id="IPR001938">
    <property type="entry name" value="Thaumatin"/>
</dbReference>